<name>A0A5C5Z5Y2_9BACT</name>
<gene>
    <name evidence="2" type="primary">mdtE_2</name>
    <name evidence="2" type="ORF">CA13_42720</name>
</gene>
<dbReference type="Gene3D" id="2.40.30.170">
    <property type="match status" value="1"/>
</dbReference>
<keyword evidence="1" id="KW-0175">Coiled coil</keyword>
<evidence type="ECO:0000313" key="3">
    <source>
        <dbReference type="Proteomes" id="UP000315010"/>
    </source>
</evidence>
<dbReference type="SUPFAM" id="SSF111369">
    <property type="entry name" value="HlyD-like secretion proteins"/>
    <property type="match status" value="1"/>
</dbReference>
<dbReference type="EMBL" id="SJPJ01000001">
    <property type="protein sequence ID" value="TWT82809.1"/>
    <property type="molecule type" value="Genomic_DNA"/>
</dbReference>
<organism evidence="2 3">
    <name type="scientific">Novipirellula herctigrandis</name>
    <dbReference type="NCBI Taxonomy" id="2527986"/>
    <lineage>
        <taxon>Bacteria</taxon>
        <taxon>Pseudomonadati</taxon>
        <taxon>Planctomycetota</taxon>
        <taxon>Planctomycetia</taxon>
        <taxon>Pirellulales</taxon>
        <taxon>Pirellulaceae</taxon>
        <taxon>Novipirellula</taxon>
    </lineage>
</organism>
<dbReference type="Proteomes" id="UP000315010">
    <property type="component" value="Unassembled WGS sequence"/>
</dbReference>
<dbReference type="PROSITE" id="PS51257">
    <property type="entry name" value="PROKAR_LIPOPROTEIN"/>
    <property type="match status" value="1"/>
</dbReference>
<sequence length="554" mass="62075">MRILSFLSVFVLLLIGCEKPAVEFSPKAAHPVNAMTLKKSAPATSYEVSGTVKSWKTEQIGFEVAGRVQWVLEPGKNVDGRITDADQNLISEGTPLAKIDPVRYEIAVQSATAALDVATMDKQIVQIRYQDTIPADIESASADARLAEDDFARIKRLQNQNAVSQAEYDQVSTRLQTQKLRLTNLRSSLKQASAELKAAEARITVAQQNLEDAQRDLEHTVLYASYRGQISEVHVVPGSVISAGSAVLTLQMMDPIKVEIEVSAEQSRLIQRRRQVPVRFTMPEGTDESQMAMVYVVDPSADASTRTFTVTLLILNKQYRPELPESLRSLSVARAAKIWPLNLNEVMGTDSDAFLVEENMLEHDDQGHFLWVMDGIELMQTMPDVMKVRKHYVERLGVRIPFLGNWVFQPVKFLDAGNDINSRTLIAGNLEFPEGNKDQWDGQSVVFDSGQHWMLRPGDLVHVNLGREQIKEGYYVPVEAIYEESGETFVFVIDENVARKTEIKVDLPDRLDTASTLRIDPLEADRFSETTRIVVDGVHFLKDGDKLFVLGEKE</sequence>
<dbReference type="Gene3D" id="2.40.50.100">
    <property type="match status" value="1"/>
</dbReference>
<evidence type="ECO:0000256" key="1">
    <source>
        <dbReference type="SAM" id="Coils"/>
    </source>
</evidence>
<comment type="caution">
    <text evidence="2">The sequence shown here is derived from an EMBL/GenBank/DDBJ whole genome shotgun (WGS) entry which is preliminary data.</text>
</comment>
<evidence type="ECO:0000313" key="2">
    <source>
        <dbReference type="EMBL" id="TWT82809.1"/>
    </source>
</evidence>
<feature type="coiled-coil region" evidence="1">
    <location>
        <begin position="154"/>
        <end position="216"/>
    </location>
</feature>
<keyword evidence="3" id="KW-1185">Reference proteome</keyword>
<protein>
    <submittedName>
        <fullName evidence="2">Multidrug resistance protein MdtE</fullName>
    </submittedName>
</protein>
<dbReference type="PANTHER" id="PTHR30386">
    <property type="entry name" value="MEMBRANE FUSION SUBUNIT OF EMRAB-TOLC MULTIDRUG EFFLUX PUMP"/>
    <property type="match status" value="1"/>
</dbReference>
<dbReference type="InterPro" id="IPR050739">
    <property type="entry name" value="MFP"/>
</dbReference>
<dbReference type="PANTHER" id="PTHR30386:SF18">
    <property type="entry name" value="INNER MEMBRANE PROTEIN YIAV-RELATED"/>
    <property type="match status" value="1"/>
</dbReference>
<dbReference type="AlphaFoldDB" id="A0A5C5Z5Y2"/>
<dbReference type="RefSeq" id="WP_419194599.1">
    <property type="nucleotide sequence ID" value="NZ_SJPJ01000001.1"/>
</dbReference>
<proteinExistence type="predicted"/>
<reference evidence="2 3" key="1">
    <citation type="submission" date="2019-02" db="EMBL/GenBank/DDBJ databases">
        <title>Deep-cultivation of Planctomycetes and their phenomic and genomic characterization uncovers novel biology.</title>
        <authorList>
            <person name="Wiegand S."/>
            <person name="Jogler M."/>
            <person name="Boedeker C."/>
            <person name="Pinto D."/>
            <person name="Vollmers J."/>
            <person name="Rivas-Marin E."/>
            <person name="Kohn T."/>
            <person name="Peeters S.H."/>
            <person name="Heuer A."/>
            <person name="Rast P."/>
            <person name="Oberbeckmann S."/>
            <person name="Bunk B."/>
            <person name="Jeske O."/>
            <person name="Meyerdierks A."/>
            <person name="Storesund J.E."/>
            <person name="Kallscheuer N."/>
            <person name="Luecker S."/>
            <person name="Lage O.M."/>
            <person name="Pohl T."/>
            <person name="Merkel B.J."/>
            <person name="Hornburger P."/>
            <person name="Mueller R.-W."/>
            <person name="Bruemmer F."/>
            <person name="Labrenz M."/>
            <person name="Spormann A.M."/>
            <person name="Op Den Camp H."/>
            <person name="Overmann J."/>
            <person name="Amann R."/>
            <person name="Jetten M.S.M."/>
            <person name="Mascher T."/>
            <person name="Medema M.H."/>
            <person name="Devos D.P."/>
            <person name="Kaster A.-K."/>
            <person name="Ovreas L."/>
            <person name="Rohde M."/>
            <person name="Galperin M.Y."/>
            <person name="Jogler C."/>
        </authorList>
    </citation>
    <scope>NUCLEOTIDE SEQUENCE [LARGE SCALE GENOMIC DNA]</scope>
    <source>
        <strain evidence="2 3">CA13</strain>
    </source>
</reference>
<dbReference type="Gene3D" id="1.10.287.470">
    <property type="entry name" value="Helix hairpin bin"/>
    <property type="match status" value="1"/>
</dbReference>
<accession>A0A5C5Z5Y2</accession>
<dbReference type="Gene3D" id="2.40.420.20">
    <property type="match status" value="1"/>
</dbReference>